<evidence type="ECO:0000259" key="6">
    <source>
        <dbReference type="PROSITE" id="PS50110"/>
    </source>
</evidence>
<name>A0ABX6NAV3_9BURK</name>
<keyword evidence="8" id="KW-1185">Reference proteome</keyword>
<dbReference type="Gene3D" id="1.10.10.10">
    <property type="entry name" value="Winged helix-like DNA-binding domain superfamily/Winged helix DNA-binding domain"/>
    <property type="match status" value="1"/>
</dbReference>
<reference evidence="7 8" key="1">
    <citation type="submission" date="2020-05" db="EMBL/GenBank/DDBJ databases">
        <title>Compete genome of Limnobacter sp. SAORIC-580.</title>
        <authorList>
            <person name="Song J."/>
            <person name="Cho J.-C."/>
        </authorList>
    </citation>
    <scope>NUCLEOTIDE SEQUENCE [LARGE SCALE GENOMIC DNA]</scope>
    <source>
        <strain evidence="7 8">SAORIC-580</strain>
    </source>
</reference>
<feature type="domain" description="HTH luxR-type" evidence="5">
    <location>
        <begin position="139"/>
        <end position="205"/>
    </location>
</feature>
<feature type="domain" description="Response regulatory" evidence="6">
    <location>
        <begin position="3"/>
        <end position="117"/>
    </location>
</feature>
<proteinExistence type="predicted"/>
<evidence type="ECO:0000256" key="4">
    <source>
        <dbReference type="PROSITE-ProRule" id="PRU00169"/>
    </source>
</evidence>
<evidence type="ECO:0000313" key="7">
    <source>
        <dbReference type="EMBL" id="QJR30789.1"/>
    </source>
</evidence>
<dbReference type="Gene3D" id="3.40.50.2300">
    <property type="match status" value="1"/>
</dbReference>
<dbReference type="InterPro" id="IPR000792">
    <property type="entry name" value="Tscrpt_reg_LuxR_C"/>
</dbReference>
<dbReference type="InterPro" id="IPR001789">
    <property type="entry name" value="Sig_transdc_resp-reg_receiver"/>
</dbReference>
<dbReference type="PANTHER" id="PTHR44688:SF16">
    <property type="entry name" value="DNA-BINDING TRANSCRIPTIONAL ACTIVATOR DEVR_DOSR"/>
    <property type="match status" value="1"/>
</dbReference>
<dbReference type="SUPFAM" id="SSF52172">
    <property type="entry name" value="CheY-like"/>
    <property type="match status" value="1"/>
</dbReference>
<dbReference type="PROSITE" id="PS50110">
    <property type="entry name" value="RESPONSE_REGULATORY"/>
    <property type="match status" value="1"/>
</dbReference>
<keyword evidence="2" id="KW-0238">DNA-binding</keyword>
<dbReference type="SMART" id="SM00421">
    <property type="entry name" value="HTH_LUXR"/>
    <property type="match status" value="1"/>
</dbReference>
<evidence type="ECO:0000256" key="2">
    <source>
        <dbReference type="ARBA" id="ARBA00023125"/>
    </source>
</evidence>
<dbReference type="InterPro" id="IPR036388">
    <property type="entry name" value="WH-like_DNA-bd_sf"/>
</dbReference>
<protein>
    <submittedName>
        <fullName evidence="7">Response regulator transcription factor</fullName>
    </submittedName>
</protein>
<feature type="modified residue" description="4-aspartylphosphate" evidence="4">
    <location>
        <position position="53"/>
    </location>
</feature>
<dbReference type="InterPro" id="IPR011006">
    <property type="entry name" value="CheY-like_superfamily"/>
</dbReference>
<dbReference type="PANTHER" id="PTHR44688">
    <property type="entry name" value="DNA-BINDING TRANSCRIPTIONAL ACTIVATOR DEVR_DOSR"/>
    <property type="match status" value="1"/>
</dbReference>
<keyword evidence="3" id="KW-0804">Transcription</keyword>
<dbReference type="EMBL" id="CP053084">
    <property type="protein sequence ID" value="QJR30789.1"/>
    <property type="molecule type" value="Genomic_DNA"/>
</dbReference>
<evidence type="ECO:0000313" key="8">
    <source>
        <dbReference type="Proteomes" id="UP000501130"/>
    </source>
</evidence>
<dbReference type="SUPFAM" id="SSF46894">
    <property type="entry name" value="C-terminal effector domain of the bipartite response regulators"/>
    <property type="match status" value="1"/>
</dbReference>
<gene>
    <name evidence="7" type="ORF">HKT17_14315</name>
</gene>
<evidence type="ECO:0000259" key="5">
    <source>
        <dbReference type="PROSITE" id="PS50043"/>
    </source>
</evidence>
<dbReference type="RefSeq" id="WP_171100982.1">
    <property type="nucleotide sequence ID" value="NZ_CP053084.1"/>
</dbReference>
<evidence type="ECO:0000256" key="3">
    <source>
        <dbReference type="ARBA" id="ARBA00023163"/>
    </source>
</evidence>
<sequence length="224" mass="24399">MKNLLILEDHPTSAMVVEEIIAAVVPGLTARVVDSVEQLQQIEPADVDLVVSDLVLPNSKPAEVIDMVSQRFSSSLRIFFTALGDAKIERQVANSGALLLSKSQHYKELMVQVQAFLKRDSVNLNSISQRNEFQSLIQMPGSPKPLTIKQAQVMEQVSLGRTGKEIAKILGMSPDTVNAHIKEAFGRLGVQNRGEAVSNYSVARKLAARLHGEAALAHLQPNAD</sequence>
<dbReference type="CDD" id="cd06170">
    <property type="entry name" value="LuxR_C_like"/>
    <property type="match status" value="1"/>
</dbReference>
<dbReference type="InterPro" id="IPR016032">
    <property type="entry name" value="Sig_transdc_resp-reg_C-effctor"/>
</dbReference>
<accession>A0ABX6NAV3</accession>
<keyword evidence="4" id="KW-0597">Phosphoprotein</keyword>
<dbReference type="PROSITE" id="PS50043">
    <property type="entry name" value="HTH_LUXR_2"/>
    <property type="match status" value="1"/>
</dbReference>
<evidence type="ECO:0000256" key="1">
    <source>
        <dbReference type="ARBA" id="ARBA00023015"/>
    </source>
</evidence>
<keyword evidence="1" id="KW-0805">Transcription regulation</keyword>
<dbReference type="Pfam" id="PF00072">
    <property type="entry name" value="Response_reg"/>
    <property type="match status" value="1"/>
</dbReference>
<organism evidence="7 8">
    <name type="scientific">Limnobacter profundi</name>
    <dbReference type="NCBI Taxonomy" id="2732163"/>
    <lineage>
        <taxon>Bacteria</taxon>
        <taxon>Pseudomonadati</taxon>
        <taxon>Pseudomonadota</taxon>
        <taxon>Betaproteobacteria</taxon>
        <taxon>Burkholderiales</taxon>
        <taxon>Burkholderiaceae</taxon>
        <taxon>Limnobacter</taxon>
    </lineage>
</organism>
<dbReference type="PRINTS" id="PR00038">
    <property type="entry name" value="HTHLUXR"/>
</dbReference>
<dbReference type="Pfam" id="PF00196">
    <property type="entry name" value="GerE"/>
    <property type="match status" value="1"/>
</dbReference>
<dbReference type="Proteomes" id="UP000501130">
    <property type="component" value="Chromosome"/>
</dbReference>